<dbReference type="RefSeq" id="WP_307225761.1">
    <property type="nucleotide sequence ID" value="NZ_JAUSTT010000001.1"/>
</dbReference>
<protein>
    <submittedName>
        <fullName evidence="1">Uncharacterized protein</fullName>
    </submittedName>
</protein>
<dbReference type="Proteomes" id="UP001223586">
    <property type="component" value="Unassembled WGS sequence"/>
</dbReference>
<dbReference type="EMBL" id="JAUSTT010000001">
    <property type="protein sequence ID" value="MDQ0174359.1"/>
    <property type="molecule type" value="Genomic_DNA"/>
</dbReference>
<comment type="caution">
    <text evidence="1">The sequence shown here is derived from an EMBL/GenBank/DDBJ whole genome shotgun (WGS) entry which is preliminary data.</text>
</comment>
<reference evidence="1 2" key="1">
    <citation type="submission" date="2023-07" db="EMBL/GenBank/DDBJ databases">
        <title>Genomic Encyclopedia of Type Strains, Phase IV (KMG-IV): sequencing the most valuable type-strain genomes for metagenomic binning, comparative biology and taxonomic classification.</title>
        <authorList>
            <person name="Goeker M."/>
        </authorList>
    </citation>
    <scope>NUCLEOTIDE SEQUENCE [LARGE SCALE GENOMIC DNA]</scope>
    <source>
        <strain evidence="1 2">DSM 23837</strain>
    </source>
</reference>
<proteinExistence type="predicted"/>
<gene>
    <name evidence="1" type="ORF">J2S08_000190</name>
</gene>
<name>A0ABT9WMA7_9BACI</name>
<keyword evidence="2" id="KW-1185">Reference proteome</keyword>
<organism evidence="1 2">
    <name type="scientific">Bacillus chungangensis</name>
    <dbReference type="NCBI Taxonomy" id="587633"/>
    <lineage>
        <taxon>Bacteria</taxon>
        <taxon>Bacillati</taxon>
        <taxon>Bacillota</taxon>
        <taxon>Bacilli</taxon>
        <taxon>Bacillales</taxon>
        <taxon>Bacillaceae</taxon>
        <taxon>Bacillus</taxon>
    </lineage>
</organism>
<accession>A0ABT9WMA7</accession>
<sequence length="102" mass="12230">MAVKELFKGLEDARKEFNGWQGNAVIFIDFEDMSAWTQVFDIPTYHSDSIVTLISKDDLYGRNDRYNYRVLEKLAKAKHKDYKEGFAHWQIEDDYRYAEIFY</sequence>
<evidence type="ECO:0000313" key="1">
    <source>
        <dbReference type="EMBL" id="MDQ0174359.1"/>
    </source>
</evidence>
<evidence type="ECO:0000313" key="2">
    <source>
        <dbReference type="Proteomes" id="UP001223586"/>
    </source>
</evidence>